<dbReference type="PANTHER" id="PTHR23213">
    <property type="entry name" value="FORMIN-RELATED"/>
    <property type="match status" value="1"/>
</dbReference>
<evidence type="ECO:0000313" key="3">
    <source>
        <dbReference type="EMBL" id="KAG5596905.1"/>
    </source>
</evidence>
<evidence type="ECO:0000256" key="2">
    <source>
        <dbReference type="SAM" id="Phobius"/>
    </source>
</evidence>
<keyword evidence="2" id="KW-0812">Transmembrane</keyword>
<sequence>MSSASAVNDADPHKSSEADVELSKPEMNANAHAPLSLPPGNLFLHLHLHLHLLLLLNHLLCAHLHFQKFALHQNLVICQPLPLGAHQRGRSSETGRSDSLGESDAPKTKLKTFLWDKFLANPDHSMVRHEIKAVSFHLTVSVFTILIAEIYYIFNEEMMDSLFEYIPGDQGKDDRRKASSSYDQTSQCIQINVTTEEVYDQKHTIKI</sequence>
<dbReference type="InterPro" id="IPR027643">
    <property type="entry name" value="Formin-like_plant"/>
</dbReference>
<dbReference type="OrthoDB" id="1668162at2759"/>
<evidence type="ECO:0000256" key="1">
    <source>
        <dbReference type="SAM" id="MobiDB-lite"/>
    </source>
</evidence>
<protein>
    <submittedName>
        <fullName evidence="3">Uncharacterized protein</fullName>
    </submittedName>
</protein>
<keyword evidence="2" id="KW-0472">Membrane</keyword>
<dbReference type="PANTHER" id="PTHR23213:SF351">
    <property type="entry name" value="FORMIN-LIKE PROTEIN"/>
    <property type="match status" value="1"/>
</dbReference>
<keyword evidence="2" id="KW-1133">Transmembrane helix</keyword>
<dbReference type="GO" id="GO:0051015">
    <property type="term" value="F:actin filament binding"/>
    <property type="evidence" value="ECO:0007669"/>
    <property type="project" value="InterPro"/>
</dbReference>
<dbReference type="EMBL" id="JACXVP010000007">
    <property type="protein sequence ID" value="KAG5596905.1"/>
    <property type="molecule type" value="Genomic_DNA"/>
</dbReference>
<proteinExistence type="predicted"/>
<feature type="region of interest" description="Disordered" evidence="1">
    <location>
        <begin position="85"/>
        <end position="104"/>
    </location>
</feature>
<name>A0A9J5Y984_SOLCO</name>
<dbReference type="GO" id="GO:0045010">
    <property type="term" value="P:actin nucleation"/>
    <property type="evidence" value="ECO:0007669"/>
    <property type="project" value="InterPro"/>
</dbReference>
<feature type="transmembrane region" description="Helical" evidence="2">
    <location>
        <begin position="134"/>
        <end position="154"/>
    </location>
</feature>
<feature type="compositionally biased region" description="Basic and acidic residues" evidence="1">
    <location>
        <begin position="10"/>
        <end position="24"/>
    </location>
</feature>
<keyword evidence="4" id="KW-1185">Reference proteome</keyword>
<feature type="region of interest" description="Disordered" evidence="1">
    <location>
        <begin position="1"/>
        <end position="24"/>
    </location>
</feature>
<gene>
    <name evidence="3" type="ORF">H5410_038137</name>
</gene>
<accession>A0A9J5Y984</accession>
<dbReference type="AlphaFoldDB" id="A0A9J5Y984"/>
<reference evidence="3 4" key="1">
    <citation type="submission" date="2020-09" db="EMBL/GenBank/DDBJ databases">
        <title>De no assembly of potato wild relative species, Solanum commersonii.</title>
        <authorList>
            <person name="Cho K."/>
        </authorList>
    </citation>
    <scope>NUCLEOTIDE SEQUENCE [LARGE SCALE GENOMIC DNA]</scope>
    <source>
        <strain evidence="3">LZ3.2</strain>
        <tissue evidence="3">Leaf</tissue>
    </source>
</reference>
<evidence type="ECO:0000313" key="4">
    <source>
        <dbReference type="Proteomes" id="UP000824120"/>
    </source>
</evidence>
<organism evidence="3 4">
    <name type="scientific">Solanum commersonii</name>
    <name type="common">Commerson's wild potato</name>
    <name type="synonym">Commerson's nightshade</name>
    <dbReference type="NCBI Taxonomy" id="4109"/>
    <lineage>
        <taxon>Eukaryota</taxon>
        <taxon>Viridiplantae</taxon>
        <taxon>Streptophyta</taxon>
        <taxon>Embryophyta</taxon>
        <taxon>Tracheophyta</taxon>
        <taxon>Spermatophyta</taxon>
        <taxon>Magnoliopsida</taxon>
        <taxon>eudicotyledons</taxon>
        <taxon>Gunneridae</taxon>
        <taxon>Pentapetalae</taxon>
        <taxon>asterids</taxon>
        <taxon>lamiids</taxon>
        <taxon>Solanales</taxon>
        <taxon>Solanaceae</taxon>
        <taxon>Solanoideae</taxon>
        <taxon>Solaneae</taxon>
        <taxon>Solanum</taxon>
    </lineage>
</organism>
<dbReference type="Proteomes" id="UP000824120">
    <property type="component" value="Chromosome 7"/>
</dbReference>
<comment type="caution">
    <text evidence="3">The sequence shown here is derived from an EMBL/GenBank/DDBJ whole genome shotgun (WGS) entry which is preliminary data.</text>
</comment>